<organism evidence="2">
    <name type="scientific">marine sediment metagenome</name>
    <dbReference type="NCBI Taxonomy" id="412755"/>
    <lineage>
        <taxon>unclassified sequences</taxon>
        <taxon>metagenomes</taxon>
        <taxon>ecological metagenomes</taxon>
    </lineage>
</organism>
<dbReference type="AlphaFoldDB" id="A0A0F9CIV4"/>
<comment type="caution">
    <text evidence="2">The sequence shown here is derived from an EMBL/GenBank/DDBJ whole genome shotgun (WGS) entry which is preliminary data.</text>
</comment>
<feature type="transmembrane region" description="Helical" evidence="1">
    <location>
        <begin position="92"/>
        <end position="111"/>
    </location>
</feature>
<gene>
    <name evidence="2" type="ORF">LCGC14_2395970</name>
</gene>
<feature type="transmembrane region" description="Helical" evidence="1">
    <location>
        <begin position="117"/>
        <end position="136"/>
    </location>
</feature>
<evidence type="ECO:0008006" key="3">
    <source>
        <dbReference type="Google" id="ProtNLM"/>
    </source>
</evidence>
<name>A0A0F9CIV4_9ZZZZ</name>
<reference evidence="2" key="1">
    <citation type="journal article" date="2015" name="Nature">
        <title>Complex archaea that bridge the gap between prokaryotes and eukaryotes.</title>
        <authorList>
            <person name="Spang A."/>
            <person name="Saw J.H."/>
            <person name="Jorgensen S.L."/>
            <person name="Zaremba-Niedzwiedzka K."/>
            <person name="Martijn J."/>
            <person name="Lind A.E."/>
            <person name="van Eijk R."/>
            <person name="Schleper C."/>
            <person name="Guy L."/>
            <person name="Ettema T.J."/>
        </authorList>
    </citation>
    <scope>NUCLEOTIDE SEQUENCE</scope>
</reference>
<accession>A0A0F9CIV4</accession>
<dbReference type="Pfam" id="PF11351">
    <property type="entry name" value="GTA_holin_3TM"/>
    <property type="match status" value="1"/>
</dbReference>
<keyword evidence="1" id="KW-0812">Transmembrane</keyword>
<proteinExistence type="predicted"/>
<protein>
    <recommendedName>
        <fullName evidence="3">Holin of 3TMs, for gene-transfer release</fullName>
    </recommendedName>
</protein>
<evidence type="ECO:0000256" key="1">
    <source>
        <dbReference type="SAM" id="Phobius"/>
    </source>
</evidence>
<dbReference type="InterPro" id="IPR021497">
    <property type="entry name" value="GTA_holin_3TM"/>
</dbReference>
<sequence>MKWKKLLKGVGLGALSAAKFSPFAGIAGALEGTFKEQGLLKDPAAEAKMRVLLMEFEKDIVQADVAREAAVNKTMQTELQFGNWFQRGWRPMLGYSLAAYVISNFIISPWFPNVPAIILPTEVAMMLGAAIGIASWKRGDEKLARIKKGEQ</sequence>
<dbReference type="EMBL" id="LAZR01035861">
    <property type="protein sequence ID" value="KKL26367.1"/>
    <property type="molecule type" value="Genomic_DNA"/>
</dbReference>
<keyword evidence="1" id="KW-1133">Transmembrane helix</keyword>
<evidence type="ECO:0000313" key="2">
    <source>
        <dbReference type="EMBL" id="KKL26367.1"/>
    </source>
</evidence>
<keyword evidence="1" id="KW-0472">Membrane</keyword>